<dbReference type="PANTHER" id="PTHR11435:SF1">
    <property type="entry name" value="NADH-UBIQUINONE OXIDOREDUCTASE CHAIN 6"/>
    <property type="match status" value="1"/>
</dbReference>
<feature type="transmembrane region" description="Helical" evidence="16">
    <location>
        <begin position="138"/>
        <end position="163"/>
    </location>
</feature>
<geneLocation type="mitochondrion" evidence="17"/>
<dbReference type="PANTHER" id="PTHR11435">
    <property type="entry name" value="NADH UBIQUINONE OXIDOREDUCTASE SUBUNIT ND6"/>
    <property type="match status" value="1"/>
</dbReference>
<evidence type="ECO:0000256" key="1">
    <source>
        <dbReference type="ARBA" id="ARBA00004225"/>
    </source>
</evidence>
<feature type="transmembrane region" description="Helical" evidence="16">
    <location>
        <begin position="46"/>
        <end position="69"/>
    </location>
</feature>
<keyword evidence="10 16" id="KW-1133">Transmembrane helix</keyword>
<evidence type="ECO:0000256" key="11">
    <source>
        <dbReference type="ARBA" id="ARBA00023027"/>
    </source>
</evidence>
<name>A0A1B0RXM5_9EUCA</name>
<dbReference type="EMBL" id="KT182070">
    <property type="protein sequence ID" value="ALA08467.1"/>
    <property type="molecule type" value="Genomic_DNA"/>
</dbReference>
<keyword evidence="6" id="KW-0679">Respiratory chain</keyword>
<evidence type="ECO:0000256" key="15">
    <source>
        <dbReference type="ARBA" id="ARBA00049551"/>
    </source>
</evidence>
<keyword evidence="11" id="KW-0520">NAD</keyword>
<dbReference type="GO" id="GO:0008137">
    <property type="term" value="F:NADH dehydrogenase (ubiquinone) activity"/>
    <property type="evidence" value="ECO:0007669"/>
    <property type="project" value="UniProtKB-EC"/>
</dbReference>
<dbReference type="GO" id="GO:0031966">
    <property type="term" value="C:mitochondrial membrane"/>
    <property type="evidence" value="ECO:0007669"/>
    <property type="project" value="UniProtKB-SubCell"/>
</dbReference>
<evidence type="ECO:0000256" key="9">
    <source>
        <dbReference type="ARBA" id="ARBA00022982"/>
    </source>
</evidence>
<reference evidence="17" key="1">
    <citation type="submission" date="2015-06" db="EMBL/GenBank/DDBJ databases">
        <authorList>
            <person name="Hoefler B.C."/>
            <person name="Straight P.D."/>
        </authorList>
    </citation>
    <scope>NUCLEOTIDE SEQUENCE</scope>
</reference>
<keyword evidence="8" id="KW-1278">Translocase</keyword>
<evidence type="ECO:0000256" key="7">
    <source>
        <dbReference type="ARBA" id="ARBA00022692"/>
    </source>
</evidence>
<gene>
    <name evidence="17" type="primary">ND6</name>
</gene>
<evidence type="ECO:0000256" key="14">
    <source>
        <dbReference type="ARBA" id="ARBA00031019"/>
    </source>
</evidence>
<keyword evidence="9" id="KW-0249">Electron transport</keyword>
<keyword evidence="13 16" id="KW-0472">Membrane</keyword>
<evidence type="ECO:0000256" key="12">
    <source>
        <dbReference type="ARBA" id="ARBA00023128"/>
    </source>
</evidence>
<proteinExistence type="inferred from homology"/>
<organism evidence="17">
    <name type="scientific">Dynomene pilumnoides</name>
    <dbReference type="NCBI Taxonomy" id="1702342"/>
    <lineage>
        <taxon>Eukaryota</taxon>
        <taxon>Metazoa</taxon>
        <taxon>Ecdysozoa</taxon>
        <taxon>Arthropoda</taxon>
        <taxon>Crustacea</taxon>
        <taxon>Multicrustacea</taxon>
        <taxon>Malacostraca</taxon>
        <taxon>Eumalacostraca</taxon>
        <taxon>Eucarida</taxon>
        <taxon>Decapoda</taxon>
        <taxon>Pleocyemata</taxon>
        <taxon>Brachyura</taxon>
        <taxon>Dromiacea</taxon>
        <taxon>Dromioidea</taxon>
        <taxon>Dynomenidae</taxon>
        <taxon>Dynomene</taxon>
    </lineage>
</organism>
<evidence type="ECO:0000256" key="8">
    <source>
        <dbReference type="ARBA" id="ARBA00022967"/>
    </source>
</evidence>
<evidence type="ECO:0000313" key="17">
    <source>
        <dbReference type="EMBL" id="ALA08467.1"/>
    </source>
</evidence>
<dbReference type="InterPro" id="IPR050269">
    <property type="entry name" value="ComplexI_Subunit6"/>
</dbReference>
<comment type="similarity">
    <text evidence="2">Belongs to the complex I subunit 6 family.</text>
</comment>
<evidence type="ECO:0000256" key="4">
    <source>
        <dbReference type="ARBA" id="ARBA00021095"/>
    </source>
</evidence>
<dbReference type="AlphaFoldDB" id="A0A1B0RXM5"/>
<sequence length="170" mass="19384">MIFIMIPTIILTSLLFTQLSHPLSMGLMLLFQTILVCLLSGLTSNSFWFSYILFLIFLGGMLVLFIYVASIASNENFKFSMLTFFLVIMLISFMSLILLMIDPLSSPNLISIPPSSIFTPYELSYPNLINWLYSPPSMMFTLFIILYLLLTLFVVVKVTNLFMGPMRLSL</sequence>
<evidence type="ECO:0000256" key="5">
    <source>
        <dbReference type="ARBA" id="ARBA00022448"/>
    </source>
</evidence>
<dbReference type="EC" id="7.1.1.2" evidence="3"/>
<evidence type="ECO:0000256" key="16">
    <source>
        <dbReference type="SAM" id="Phobius"/>
    </source>
</evidence>
<protein>
    <recommendedName>
        <fullName evidence="4">NADH-ubiquinone oxidoreductase chain 6</fullName>
        <ecNumber evidence="3">7.1.1.2</ecNumber>
    </recommendedName>
    <alternativeName>
        <fullName evidence="14">NADH dehydrogenase subunit 6</fullName>
    </alternativeName>
</protein>
<evidence type="ECO:0000256" key="6">
    <source>
        <dbReference type="ARBA" id="ARBA00022660"/>
    </source>
</evidence>
<evidence type="ECO:0000256" key="10">
    <source>
        <dbReference type="ARBA" id="ARBA00022989"/>
    </source>
</evidence>
<keyword evidence="5" id="KW-0813">Transport</keyword>
<comment type="catalytic activity">
    <reaction evidence="15">
        <text>a ubiquinone + NADH + 5 H(+)(in) = a ubiquinol + NAD(+) + 4 H(+)(out)</text>
        <dbReference type="Rhea" id="RHEA:29091"/>
        <dbReference type="Rhea" id="RHEA-COMP:9565"/>
        <dbReference type="Rhea" id="RHEA-COMP:9566"/>
        <dbReference type="ChEBI" id="CHEBI:15378"/>
        <dbReference type="ChEBI" id="CHEBI:16389"/>
        <dbReference type="ChEBI" id="CHEBI:17976"/>
        <dbReference type="ChEBI" id="CHEBI:57540"/>
        <dbReference type="ChEBI" id="CHEBI:57945"/>
        <dbReference type="EC" id="7.1.1.2"/>
    </reaction>
</comment>
<evidence type="ECO:0000256" key="2">
    <source>
        <dbReference type="ARBA" id="ARBA00005698"/>
    </source>
</evidence>
<keyword evidence="12 17" id="KW-0496">Mitochondrion</keyword>
<evidence type="ECO:0000256" key="13">
    <source>
        <dbReference type="ARBA" id="ARBA00023136"/>
    </source>
</evidence>
<keyword evidence="7 16" id="KW-0812">Transmembrane</keyword>
<comment type="subcellular location">
    <subcellularLocation>
        <location evidence="1">Mitochondrion membrane</location>
        <topology evidence="1">Multi-pass membrane protein</topology>
    </subcellularLocation>
</comment>
<feature type="transmembrane region" description="Helical" evidence="16">
    <location>
        <begin position="81"/>
        <end position="101"/>
    </location>
</feature>
<evidence type="ECO:0000256" key="3">
    <source>
        <dbReference type="ARBA" id="ARBA00012944"/>
    </source>
</evidence>
<accession>A0A1B0RXM5</accession>